<name>A0ABW4JRL3_9HYPH</name>
<reference evidence="4" key="1">
    <citation type="journal article" date="2019" name="Int. J. Syst. Evol. Microbiol.">
        <title>The Global Catalogue of Microorganisms (GCM) 10K type strain sequencing project: providing services to taxonomists for standard genome sequencing and annotation.</title>
        <authorList>
            <consortium name="The Broad Institute Genomics Platform"/>
            <consortium name="The Broad Institute Genome Sequencing Center for Infectious Disease"/>
            <person name="Wu L."/>
            <person name="Ma J."/>
        </authorList>
    </citation>
    <scope>NUCLEOTIDE SEQUENCE [LARGE SCALE GENOMIC DNA]</scope>
    <source>
        <strain evidence="4">JCM 3369</strain>
    </source>
</reference>
<feature type="region of interest" description="Disordered" evidence="1">
    <location>
        <begin position="1"/>
        <end position="25"/>
    </location>
</feature>
<evidence type="ECO:0000256" key="1">
    <source>
        <dbReference type="SAM" id="MobiDB-lite"/>
    </source>
</evidence>
<proteinExistence type="predicted"/>
<feature type="domain" description="RES" evidence="2">
    <location>
        <begin position="4"/>
        <end position="59"/>
    </location>
</feature>
<organism evidence="3 4">
    <name type="scientific">Roseibium aestuarii</name>
    <dbReference type="NCBI Taxonomy" id="2600299"/>
    <lineage>
        <taxon>Bacteria</taxon>
        <taxon>Pseudomonadati</taxon>
        <taxon>Pseudomonadota</taxon>
        <taxon>Alphaproteobacteria</taxon>
        <taxon>Hyphomicrobiales</taxon>
        <taxon>Stappiaceae</taxon>
        <taxon>Roseibium</taxon>
    </lineage>
</organism>
<sequence length="63" mass="6866">MDLELHDATGRDDLLDPDDTSDGQTIGRALREAESNGIVYPSVRHEGGCCIGVFWPDLLPILV</sequence>
<dbReference type="InterPro" id="IPR014914">
    <property type="entry name" value="RES_dom"/>
</dbReference>
<dbReference type="RefSeq" id="WP_188318803.1">
    <property type="nucleotide sequence ID" value="NZ_JBHUFA010000001.1"/>
</dbReference>
<dbReference type="Pfam" id="PF08808">
    <property type="entry name" value="RES"/>
    <property type="match status" value="1"/>
</dbReference>
<keyword evidence="4" id="KW-1185">Reference proteome</keyword>
<comment type="caution">
    <text evidence="3">The sequence shown here is derived from an EMBL/GenBank/DDBJ whole genome shotgun (WGS) entry which is preliminary data.</text>
</comment>
<evidence type="ECO:0000313" key="3">
    <source>
        <dbReference type="EMBL" id="MFD1694480.1"/>
    </source>
</evidence>
<accession>A0ABW4JRL3</accession>
<evidence type="ECO:0000313" key="4">
    <source>
        <dbReference type="Proteomes" id="UP001597327"/>
    </source>
</evidence>
<gene>
    <name evidence="3" type="ORF">ACFSC7_03060</name>
</gene>
<protein>
    <submittedName>
        <fullName evidence="3">RES family NAD+ phosphorylase</fullName>
    </submittedName>
</protein>
<feature type="compositionally biased region" description="Basic and acidic residues" evidence="1">
    <location>
        <begin position="1"/>
        <end position="14"/>
    </location>
</feature>
<evidence type="ECO:0000259" key="2">
    <source>
        <dbReference type="Pfam" id="PF08808"/>
    </source>
</evidence>
<dbReference type="EMBL" id="JBHUFA010000001">
    <property type="protein sequence ID" value="MFD1694480.1"/>
    <property type="molecule type" value="Genomic_DNA"/>
</dbReference>
<dbReference type="Proteomes" id="UP001597327">
    <property type="component" value="Unassembled WGS sequence"/>
</dbReference>